<evidence type="ECO:0000313" key="3">
    <source>
        <dbReference type="Proteomes" id="UP000289152"/>
    </source>
</evidence>
<protein>
    <submittedName>
        <fullName evidence="2">Uncharacterized protein</fullName>
    </submittedName>
</protein>
<sequence length="330" mass="35269">MSERRRPLSTLPLSRFIPVTSLIPSPSSIPIKRRPSTPAESNINNPPPSPGRVRAQCVAEEEDVMEHTVKRRRKSDLTPRAIVELEKPVFGLGRSPARRLFGQGDSPINSGSPNGTTSKSGSGNVVFTAPKEETGKLSPSPSIDLTSETSRRSGVIDSTIPVSQHSTRSHSTHTSSTTAPSTPSTPFTPSRLSTQPGMTKYEDIHDPGFTILADSAPSAPLTPRSKTIRNISEHPDLSLDAQAHLPSSPTSTIWEENDQENIAPARNGEDEGTPKSKAGMSKGEKGSPKVRAIAGLRGGPMKDGGNVQGSPSRTGRSKLSHELELHTPLR</sequence>
<feature type="compositionally biased region" description="Low complexity" evidence="1">
    <location>
        <begin position="172"/>
        <end position="194"/>
    </location>
</feature>
<feature type="compositionally biased region" description="Polar residues" evidence="1">
    <location>
        <begin position="137"/>
        <end position="148"/>
    </location>
</feature>
<feature type="region of interest" description="Disordered" evidence="1">
    <location>
        <begin position="92"/>
        <end position="330"/>
    </location>
</feature>
<gene>
    <name evidence="2" type="ORF">M231_01940</name>
</gene>
<dbReference type="Proteomes" id="UP000289152">
    <property type="component" value="Unassembled WGS sequence"/>
</dbReference>
<dbReference type="VEuPathDB" id="FungiDB:TREMEDRAFT_59595"/>
<proteinExistence type="predicted"/>
<name>A0A4Q1BRU5_TREME</name>
<feature type="compositionally biased region" description="Polar residues" evidence="1">
    <location>
        <begin position="106"/>
        <end position="125"/>
    </location>
</feature>
<dbReference type="EMBL" id="SDIL01000015">
    <property type="protein sequence ID" value="RXK40689.1"/>
    <property type="molecule type" value="Genomic_DNA"/>
</dbReference>
<feature type="region of interest" description="Disordered" evidence="1">
    <location>
        <begin position="24"/>
        <end position="53"/>
    </location>
</feature>
<feature type="compositionally biased region" description="Polar residues" evidence="1">
    <location>
        <begin position="245"/>
        <end position="254"/>
    </location>
</feature>
<organism evidence="2 3">
    <name type="scientific">Tremella mesenterica</name>
    <name type="common">Jelly fungus</name>
    <dbReference type="NCBI Taxonomy" id="5217"/>
    <lineage>
        <taxon>Eukaryota</taxon>
        <taxon>Fungi</taxon>
        <taxon>Dikarya</taxon>
        <taxon>Basidiomycota</taxon>
        <taxon>Agaricomycotina</taxon>
        <taxon>Tremellomycetes</taxon>
        <taxon>Tremellales</taxon>
        <taxon>Tremellaceae</taxon>
        <taxon>Tremella</taxon>
    </lineage>
</organism>
<keyword evidence="3" id="KW-1185">Reference proteome</keyword>
<evidence type="ECO:0000256" key="1">
    <source>
        <dbReference type="SAM" id="MobiDB-lite"/>
    </source>
</evidence>
<reference evidence="2 3" key="1">
    <citation type="submission" date="2016-06" db="EMBL/GenBank/DDBJ databases">
        <title>Evolution of pathogenesis and genome organization in the Tremellales.</title>
        <authorList>
            <person name="Cuomo C."/>
            <person name="Litvintseva A."/>
            <person name="Heitman J."/>
            <person name="Chen Y."/>
            <person name="Sun S."/>
            <person name="Springer D."/>
            <person name="Dromer F."/>
            <person name="Young S."/>
            <person name="Zeng Q."/>
            <person name="Chapman S."/>
            <person name="Gujja S."/>
            <person name="Saif S."/>
            <person name="Birren B."/>
        </authorList>
    </citation>
    <scope>NUCLEOTIDE SEQUENCE [LARGE SCALE GENOMIC DNA]</scope>
    <source>
        <strain evidence="2 3">ATCC 28783</strain>
    </source>
</reference>
<dbReference type="AlphaFoldDB" id="A0A4Q1BRU5"/>
<comment type="caution">
    <text evidence="2">The sequence shown here is derived from an EMBL/GenBank/DDBJ whole genome shotgun (WGS) entry which is preliminary data.</text>
</comment>
<accession>A0A4Q1BRU5</accession>
<dbReference type="InParanoid" id="A0A4Q1BRU5"/>
<feature type="compositionally biased region" description="Basic and acidic residues" evidence="1">
    <location>
        <begin position="319"/>
        <end position="330"/>
    </location>
</feature>
<evidence type="ECO:0000313" key="2">
    <source>
        <dbReference type="EMBL" id="RXK40689.1"/>
    </source>
</evidence>